<geneLocation type="plastid" evidence="6"/>
<dbReference type="GO" id="GO:0006412">
    <property type="term" value="P:translation"/>
    <property type="evidence" value="ECO:0007669"/>
    <property type="project" value="InterPro"/>
</dbReference>
<name>A0A3S8UW09_9FLOR</name>
<keyword evidence="4 6" id="KW-0689">Ribosomal protein</keyword>
<dbReference type="PANTHER" id="PTHR33398:SF1">
    <property type="entry name" value="SMALL RIBOSOMAL SUBUNIT PROTEIN BS20C"/>
    <property type="match status" value="1"/>
</dbReference>
<evidence type="ECO:0000313" key="6">
    <source>
        <dbReference type="EMBL" id="AZL88025.1"/>
    </source>
</evidence>
<dbReference type="AlphaFoldDB" id="A0A3S8UW09"/>
<evidence type="ECO:0000256" key="2">
    <source>
        <dbReference type="ARBA" id="ARBA00022730"/>
    </source>
</evidence>
<dbReference type="HAMAP" id="MF_00500">
    <property type="entry name" value="Ribosomal_bS20"/>
    <property type="match status" value="1"/>
</dbReference>
<dbReference type="InterPro" id="IPR002583">
    <property type="entry name" value="Ribosomal_bS20"/>
</dbReference>
<protein>
    <submittedName>
        <fullName evidence="6">Ribosomal protein S20</fullName>
    </submittedName>
</protein>
<dbReference type="EMBL" id="MK039118">
    <property type="protein sequence ID" value="AZL88025.1"/>
    <property type="molecule type" value="Genomic_DNA"/>
</dbReference>
<evidence type="ECO:0000256" key="1">
    <source>
        <dbReference type="ARBA" id="ARBA00007634"/>
    </source>
</evidence>
<evidence type="ECO:0000256" key="5">
    <source>
        <dbReference type="ARBA" id="ARBA00023274"/>
    </source>
</evidence>
<organism evidence="6">
    <name type="scientific">Harveyella mirabilis</name>
    <dbReference type="NCBI Taxonomy" id="282355"/>
    <lineage>
        <taxon>Eukaryota</taxon>
        <taxon>Rhodophyta</taxon>
        <taxon>Florideophyceae</taxon>
        <taxon>Rhodymeniophycidae</taxon>
        <taxon>Gigartinales</taxon>
        <taxon>Choreocolacaceae</taxon>
        <taxon>Harveyella</taxon>
    </lineage>
</organism>
<keyword evidence="6" id="KW-0934">Plastid</keyword>
<keyword evidence="3" id="KW-0694">RNA-binding</keyword>
<evidence type="ECO:0000256" key="4">
    <source>
        <dbReference type="ARBA" id="ARBA00022980"/>
    </source>
</evidence>
<dbReference type="GO" id="GO:0003735">
    <property type="term" value="F:structural constituent of ribosome"/>
    <property type="evidence" value="ECO:0007669"/>
    <property type="project" value="InterPro"/>
</dbReference>
<dbReference type="InterPro" id="IPR036510">
    <property type="entry name" value="Ribosomal_bS20_sf"/>
</dbReference>
<dbReference type="GO" id="GO:0015935">
    <property type="term" value="C:small ribosomal subunit"/>
    <property type="evidence" value="ECO:0007669"/>
    <property type="project" value="TreeGrafter"/>
</dbReference>
<keyword evidence="5" id="KW-0687">Ribonucleoprotein</keyword>
<comment type="similarity">
    <text evidence="1">Belongs to the bacterial ribosomal protein bS20 family.</text>
</comment>
<proteinExistence type="inferred from homology"/>
<dbReference type="Pfam" id="PF01649">
    <property type="entry name" value="Ribosomal_S20p"/>
    <property type="match status" value="1"/>
</dbReference>
<accession>A0A3S8UW09</accession>
<gene>
    <name evidence="6" type="primary">rps20</name>
</gene>
<dbReference type="Gene3D" id="1.20.58.110">
    <property type="entry name" value="Ribosomal protein S20"/>
    <property type="match status" value="1"/>
</dbReference>
<sequence length="94" mass="11164">MPQIRSNIKSYQITLRNRYYNKKYKLAIKIAIKEYLIKIKKNSLKIKEEGSIHNYLSLVYQKIDKAVKKNILHKNTASHKKAKLAQMIKKNYKA</sequence>
<reference evidence="6" key="1">
    <citation type="journal article" date="2018" name="J. Phycol.">
        <title>Molecular phylogenetics supports a clade of red algal parasites retaining native plastids: taxonomy and terminology revised.</title>
        <authorList>
            <person name="Salomaki E.D."/>
            <person name="Lane C.E."/>
        </authorList>
    </citation>
    <scope>NUCLEOTIDE SEQUENCE</scope>
</reference>
<evidence type="ECO:0000256" key="3">
    <source>
        <dbReference type="ARBA" id="ARBA00022884"/>
    </source>
</evidence>
<dbReference type="NCBIfam" id="TIGR00029">
    <property type="entry name" value="S20"/>
    <property type="match status" value="1"/>
</dbReference>
<dbReference type="PANTHER" id="PTHR33398">
    <property type="entry name" value="30S RIBOSOMAL PROTEIN S20"/>
    <property type="match status" value="1"/>
</dbReference>
<dbReference type="GO" id="GO:0070181">
    <property type="term" value="F:small ribosomal subunit rRNA binding"/>
    <property type="evidence" value="ECO:0007669"/>
    <property type="project" value="TreeGrafter"/>
</dbReference>
<dbReference type="SUPFAM" id="SSF46992">
    <property type="entry name" value="Ribosomal protein S20"/>
    <property type="match status" value="1"/>
</dbReference>
<keyword evidence="2" id="KW-0699">rRNA-binding</keyword>